<evidence type="ECO:0000256" key="6">
    <source>
        <dbReference type="ARBA" id="ARBA00022840"/>
    </source>
</evidence>
<dbReference type="OrthoDB" id="5979581at2759"/>
<name>A0A8H4PRM8_9HYPO</name>
<dbReference type="InterPro" id="IPR011009">
    <property type="entry name" value="Kinase-like_dom_sf"/>
</dbReference>
<comment type="caution">
    <text evidence="10">The sequence shown here is derived from an EMBL/GenBank/DDBJ whole genome shotgun (WGS) entry which is preliminary data.</text>
</comment>
<evidence type="ECO:0000256" key="2">
    <source>
        <dbReference type="ARBA" id="ARBA00022527"/>
    </source>
</evidence>
<dbReference type="GO" id="GO:0005524">
    <property type="term" value="F:ATP binding"/>
    <property type="evidence" value="ECO:0007669"/>
    <property type="project" value="UniProtKB-KW"/>
</dbReference>
<comment type="catalytic activity">
    <reaction evidence="8">
        <text>L-seryl-[protein] + ATP = O-phospho-L-seryl-[protein] + ADP + H(+)</text>
        <dbReference type="Rhea" id="RHEA:17989"/>
        <dbReference type="Rhea" id="RHEA-COMP:9863"/>
        <dbReference type="Rhea" id="RHEA-COMP:11604"/>
        <dbReference type="ChEBI" id="CHEBI:15378"/>
        <dbReference type="ChEBI" id="CHEBI:29999"/>
        <dbReference type="ChEBI" id="CHEBI:30616"/>
        <dbReference type="ChEBI" id="CHEBI:83421"/>
        <dbReference type="ChEBI" id="CHEBI:456216"/>
        <dbReference type="EC" id="2.7.11.1"/>
    </reaction>
</comment>
<comment type="catalytic activity">
    <reaction evidence="7">
        <text>L-threonyl-[protein] + ATP = O-phospho-L-threonyl-[protein] + ADP + H(+)</text>
        <dbReference type="Rhea" id="RHEA:46608"/>
        <dbReference type="Rhea" id="RHEA-COMP:11060"/>
        <dbReference type="Rhea" id="RHEA-COMP:11605"/>
        <dbReference type="ChEBI" id="CHEBI:15378"/>
        <dbReference type="ChEBI" id="CHEBI:30013"/>
        <dbReference type="ChEBI" id="CHEBI:30616"/>
        <dbReference type="ChEBI" id="CHEBI:61977"/>
        <dbReference type="ChEBI" id="CHEBI:456216"/>
        <dbReference type="EC" id="2.7.11.1"/>
    </reaction>
</comment>
<keyword evidence="11" id="KW-1185">Reference proteome</keyword>
<evidence type="ECO:0000256" key="3">
    <source>
        <dbReference type="ARBA" id="ARBA00022679"/>
    </source>
</evidence>
<dbReference type="PANTHER" id="PTHR47634:SF9">
    <property type="entry name" value="PROTEIN KINASE DOMAIN-CONTAINING PROTEIN-RELATED"/>
    <property type="match status" value="1"/>
</dbReference>
<evidence type="ECO:0000313" key="10">
    <source>
        <dbReference type="EMBL" id="KAF4509187.1"/>
    </source>
</evidence>
<dbReference type="InterPro" id="IPR051334">
    <property type="entry name" value="SRPK"/>
</dbReference>
<sequence length="422" mass="47505">MSGSYYEPMGGDVEMFERYGPGGYHRVQIGDTLHHRYRVVQKLGHGSFSTMWLARDAQSQSKKLVAVKVCIANSTADEMHVMSALNDSRRASSDGRAKALIPTLLDHFKIHGLNGIHPCLVTVAARASLTDVKLPGGLFQIPVARALAAQLVLALAYVHSCGFVHGDIHLGNVLLRMPPAMADMSDEHMHREYGEPTLEPVFRVDKQPVSPEVPSHAVLPIWLGKDSEEIALSEAKILLTDFGVSYSPLREARFVHHALMRTQPPESRFEPARPVSFSSDIWTLGCAVWDILGQKSLFCGDWATEDTITCEQVDALGVPPAKWWKSWEARLKWFSEDGTSIRGDDWPVQTLEDRFEESMQSSRKELGMATFDADERHAILTLMRSMLQFRPEDRITAKQVIHSAWMQKWALPEFDKMQDEVW</sequence>
<feature type="domain" description="Protein kinase" evidence="9">
    <location>
        <begin position="37"/>
        <end position="406"/>
    </location>
</feature>
<evidence type="ECO:0000256" key="4">
    <source>
        <dbReference type="ARBA" id="ARBA00022741"/>
    </source>
</evidence>
<dbReference type="GO" id="GO:0004674">
    <property type="term" value="F:protein serine/threonine kinase activity"/>
    <property type="evidence" value="ECO:0007669"/>
    <property type="project" value="UniProtKB-KW"/>
</dbReference>
<dbReference type="EC" id="2.7.11.1" evidence="1"/>
<keyword evidence="5" id="KW-0418">Kinase</keyword>
<evidence type="ECO:0000256" key="5">
    <source>
        <dbReference type="ARBA" id="ARBA00022777"/>
    </source>
</evidence>
<protein>
    <recommendedName>
        <fullName evidence="1">non-specific serine/threonine protein kinase</fullName>
        <ecNumber evidence="1">2.7.11.1</ecNumber>
    </recommendedName>
</protein>
<keyword evidence="3" id="KW-0808">Transferase</keyword>
<dbReference type="InterPro" id="IPR000719">
    <property type="entry name" value="Prot_kinase_dom"/>
</dbReference>
<dbReference type="Pfam" id="PF00069">
    <property type="entry name" value="Pkinase"/>
    <property type="match status" value="2"/>
</dbReference>
<proteinExistence type="predicted"/>
<dbReference type="SUPFAM" id="SSF56112">
    <property type="entry name" value="Protein kinase-like (PK-like)"/>
    <property type="match status" value="1"/>
</dbReference>
<accession>A0A8H4PRM8</accession>
<dbReference type="GO" id="GO:0005634">
    <property type="term" value="C:nucleus"/>
    <property type="evidence" value="ECO:0007669"/>
    <property type="project" value="TreeGrafter"/>
</dbReference>
<dbReference type="Gene3D" id="3.30.200.20">
    <property type="entry name" value="Phosphorylase Kinase, domain 1"/>
    <property type="match status" value="1"/>
</dbReference>
<keyword evidence="2" id="KW-0723">Serine/threonine-protein kinase</keyword>
<dbReference type="GO" id="GO:0000245">
    <property type="term" value="P:spliceosomal complex assembly"/>
    <property type="evidence" value="ECO:0007669"/>
    <property type="project" value="TreeGrafter"/>
</dbReference>
<evidence type="ECO:0000256" key="7">
    <source>
        <dbReference type="ARBA" id="ARBA00047899"/>
    </source>
</evidence>
<dbReference type="PROSITE" id="PS50011">
    <property type="entry name" value="PROTEIN_KINASE_DOM"/>
    <property type="match status" value="1"/>
</dbReference>
<evidence type="ECO:0000256" key="1">
    <source>
        <dbReference type="ARBA" id="ARBA00012513"/>
    </source>
</evidence>
<evidence type="ECO:0000256" key="8">
    <source>
        <dbReference type="ARBA" id="ARBA00048679"/>
    </source>
</evidence>
<dbReference type="Gene3D" id="1.10.510.10">
    <property type="entry name" value="Transferase(Phosphotransferase) domain 1"/>
    <property type="match status" value="1"/>
</dbReference>
<dbReference type="SMART" id="SM00220">
    <property type="entry name" value="S_TKc"/>
    <property type="match status" value="1"/>
</dbReference>
<dbReference type="EMBL" id="JAAVMX010000005">
    <property type="protein sequence ID" value="KAF4509187.1"/>
    <property type="molecule type" value="Genomic_DNA"/>
</dbReference>
<organism evidence="10 11">
    <name type="scientific">Ophiocordyceps sinensis</name>
    <dbReference type="NCBI Taxonomy" id="72228"/>
    <lineage>
        <taxon>Eukaryota</taxon>
        <taxon>Fungi</taxon>
        <taxon>Dikarya</taxon>
        <taxon>Ascomycota</taxon>
        <taxon>Pezizomycotina</taxon>
        <taxon>Sordariomycetes</taxon>
        <taxon>Hypocreomycetidae</taxon>
        <taxon>Hypocreales</taxon>
        <taxon>Ophiocordycipitaceae</taxon>
        <taxon>Ophiocordyceps</taxon>
    </lineage>
</organism>
<evidence type="ECO:0000259" key="9">
    <source>
        <dbReference type="PROSITE" id="PS50011"/>
    </source>
</evidence>
<dbReference type="GO" id="GO:0005737">
    <property type="term" value="C:cytoplasm"/>
    <property type="evidence" value="ECO:0007669"/>
    <property type="project" value="TreeGrafter"/>
</dbReference>
<reference evidence="10 11" key="1">
    <citation type="journal article" date="2020" name="Genome Biol. Evol.">
        <title>A new high-quality draft genome assembly of the Chinese cordyceps Ophiocordyceps sinensis.</title>
        <authorList>
            <person name="Shu R."/>
            <person name="Zhang J."/>
            <person name="Meng Q."/>
            <person name="Zhang H."/>
            <person name="Zhou G."/>
            <person name="Li M."/>
            <person name="Wu P."/>
            <person name="Zhao Y."/>
            <person name="Chen C."/>
            <person name="Qin Q."/>
        </authorList>
    </citation>
    <scope>NUCLEOTIDE SEQUENCE [LARGE SCALE GENOMIC DNA]</scope>
    <source>
        <strain evidence="10 11">IOZ07</strain>
    </source>
</reference>
<gene>
    <name evidence="10" type="ORF">G6O67_005475</name>
</gene>
<keyword evidence="6" id="KW-0067">ATP-binding</keyword>
<dbReference type="AlphaFoldDB" id="A0A8H4PRM8"/>
<dbReference type="Proteomes" id="UP000557566">
    <property type="component" value="Unassembled WGS sequence"/>
</dbReference>
<dbReference type="PANTHER" id="PTHR47634">
    <property type="entry name" value="PROTEIN KINASE DOMAIN-CONTAINING PROTEIN-RELATED"/>
    <property type="match status" value="1"/>
</dbReference>
<dbReference type="GO" id="GO:0050684">
    <property type="term" value="P:regulation of mRNA processing"/>
    <property type="evidence" value="ECO:0007669"/>
    <property type="project" value="TreeGrafter"/>
</dbReference>
<keyword evidence="4" id="KW-0547">Nucleotide-binding</keyword>
<evidence type="ECO:0000313" key="11">
    <source>
        <dbReference type="Proteomes" id="UP000557566"/>
    </source>
</evidence>